<dbReference type="GO" id="GO:0020037">
    <property type="term" value="F:heme binding"/>
    <property type="evidence" value="ECO:0007669"/>
    <property type="project" value="InterPro"/>
</dbReference>
<dbReference type="Proteomes" id="UP000663891">
    <property type="component" value="Unassembled WGS sequence"/>
</dbReference>
<dbReference type="GO" id="GO:0004601">
    <property type="term" value="F:peroxidase activity"/>
    <property type="evidence" value="ECO:0007669"/>
    <property type="project" value="InterPro"/>
</dbReference>
<keyword evidence="2" id="KW-0964">Secreted</keyword>
<dbReference type="PROSITE" id="PS50292">
    <property type="entry name" value="PEROXIDASE_3"/>
    <property type="match status" value="1"/>
</dbReference>
<evidence type="ECO:0000313" key="5">
    <source>
        <dbReference type="Proteomes" id="UP000663891"/>
    </source>
</evidence>
<feature type="non-terminal residue" evidence="4">
    <location>
        <position position="1"/>
    </location>
</feature>
<dbReference type="Gene3D" id="1.10.640.10">
    <property type="entry name" value="Haem peroxidase domain superfamily, animal type"/>
    <property type="match status" value="1"/>
</dbReference>
<name>A0A815VSP5_9BILA</name>
<sequence>PINICRGREHGIRSYNAYRHHCKLPKASYFEDFGDTINYDGIELLQKTLQVSS</sequence>
<dbReference type="Pfam" id="PF03098">
    <property type="entry name" value="An_peroxidase"/>
    <property type="match status" value="1"/>
</dbReference>
<accession>A0A815VSP5</accession>
<dbReference type="SUPFAM" id="SSF48113">
    <property type="entry name" value="Heme-dependent peroxidases"/>
    <property type="match status" value="1"/>
</dbReference>
<dbReference type="OrthoDB" id="823504at2759"/>
<evidence type="ECO:0000313" key="4">
    <source>
        <dbReference type="EMBL" id="CAF1534223.1"/>
    </source>
</evidence>
<gene>
    <name evidence="4" type="ORF">VCS650_LOCUS43814</name>
</gene>
<comment type="caution">
    <text evidence="4">The sequence shown here is derived from an EMBL/GenBank/DDBJ whole genome shotgun (WGS) entry which is preliminary data.</text>
</comment>
<dbReference type="GO" id="GO:0006979">
    <property type="term" value="P:response to oxidative stress"/>
    <property type="evidence" value="ECO:0007669"/>
    <property type="project" value="InterPro"/>
</dbReference>
<reference evidence="4" key="1">
    <citation type="submission" date="2021-02" db="EMBL/GenBank/DDBJ databases">
        <authorList>
            <person name="Nowell W R."/>
        </authorList>
    </citation>
    <scope>NUCLEOTIDE SEQUENCE</scope>
</reference>
<dbReference type="PANTHER" id="PTHR11475:SF4">
    <property type="entry name" value="CHORION PEROXIDASE"/>
    <property type="match status" value="1"/>
</dbReference>
<dbReference type="InterPro" id="IPR037120">
    <property type="entry name" value="Haem_peroxidase_sf_animal"/>
</dbReference>
<proteinExistence type="predicted"/>
<evidence type="ECO:0000256" key="3">
    <source>
        <dbReference type="ARBA" id="ARBA00023180"/>
    </source>
</evidence>
<evidence type="ECO:0000256" key="1">
    <source>
        <dbReference type="ARBA" id="ARBA00004613"/>
    </source>
</evidence>
<protein>
    <submittedName>
        <fullName evidence="4">Uncharacterized protein</fullName>
    </submittedName>
</protein>
<dbReference type="EMBL" id="CAJNON010005069">
    <property type="protein sequence ID" value="CAF1534223.1"/>
    <property type="molecule type" value="Genomic_DNA"/>
</dbReference>
<organism evidence="4 5">
    <name type="scientific">Adineta steineri</name>
    <dbReference type="NCBI Taxonomy" id="433720"/>
    <lineage>
        <taxon>Eukaryota</taxon>
        <taxon>Metazoa</taxon>
        <taxon>Spiralia</taxon>
        <taxon>Gnathifera</taxon>
        <taxon>Rotifera</taxon>
        <taxon>Eurotatoria</taxon>
        <taxon>Bdelloidea</taxon>
        <taxon>Adinetida</taxon>
        <taxon>Adinetidae</taxon>
        <taxon>Adineta</taxon>
    </lineage>
</organism>
<dbReference type="InterPro" id="IPR019791">
    <property type="entry name" value="Haem_peroxidase_animal"/>
</dbReference>
<keyword evidence="3" id="KW-0325">Glycoprotein</keyword>
<comment type="subcellular location">
    <subcellularLocation>
        <location evidence="1">Secreted</location>
    </subcellularLocation>
</comment>
<dbReference type="InterPro" id="IPR010255">
    <property type="entry name" value="Haem_peroxidase_sf"/>
</dbReference>
<dbReference type="GO" id="GO:0005576">
    <property type="term" value="C:extracellular region"/>
    <property type="evidence" value="ECO:0007669"/>
    <property type="project" value="UniProtKB-SubCell"/>
</dbReference>
<dbReference type="AlphaFoldDB" id="A0A815VSP5"/>
<evidence type="ECO:0000256" key="2">
    <source>
        <dbReference type="ARBA" id="ARBA00022525"/>
    </source>
</evidence>
<dbReference type="PANTHER" id="PTHR11475">
    <property type="entry name" value="OXIDASE/PEROXIDASE"/>
    <property type="match status" value="1"/>
</dbReference>